<dbReference type="NCBIfam" id="NF033558">
    <property type="entry name" value="transpos_IS1"/>
    <property type="match status" value="1"/>
</dbReference>
<dbReference type="AlphaFoldDB" id="A0A9X1JPI2"/>
<name>A0A9X1JPI2_9FLAO</name>
<dbReference type="EMBL" id="JAGSPD010000049">
    <property type="protein sequence ID" value="MBV7270760.1"/>
    <property type="molecule type" value="Genomic_DNA"/>
</dbReference>
<dbReference type="RefSeq" id="WP_218548030.1">
    <property type="nucleotide sequence ID" value="NZ_JAGSPD010000049.1"/>
</dbReference>
<protein>
    <submittedName>
        <fullName evidence="1">IS1 family transposase</fullName>
    </submittedName>
</protein>
<gene>
    <name evidence="1" type="ORF">KCG49_16370</name>
</gene>
<feature type="non-terminal residue" evidence="1">
    <location>
        <position position="139"/>
    </location>
</feature>
<reference evidence="1" key="1">
    <citation type="submission" date="2021-04" db="EMBL/GenBank/DDBJ databases">
        <authorList>
            <person name="Pira H."/>
            <person name="Risdian C."/>
            <person name="Wink J."/>
        </authorList>
    </citation>
    <scope>NUCLEOTIDE SEQUENCE</scope>
    <source>
        <strain evidence="1">WHY3</strain>
    </source>
</reference>
<dbReference type="PANTHER" id="PTHR33293:SF1">
    <property type="entry name" value="INSERTION ELEMENT IS1 1 PROTEIN INSB-RELATED"/>
    <property type="match status" value="1"/>
</dbReference>
<evidence type="ECO:0000313" key="2">
    <source>
        <dbReference type="Proteomes" id="UP001138894"/>
    </source>
</evidence>
<dbReference type="Proteomes" id="UP001138894">
    <property type="component" value="Unassembled WGS sequence"/>
</dbReference>
<sequence>MEKIHCPKCSGLSVKNGFQNNIQRYKCKVCNKRFQVNYTYKAYNSDTNDLIRSLLKEGCGIRSISRILNISCCTVLSRMLEMAKVIKAPFFYKLGCKFEVDELWTFIKRKDHFTWITYAIERQTKQVIDFFVGSKSKEN</sequence>
<organism evidence="1 2">
    <name type="scientific">Winogradskyella luteola</name>
    <dbReference type="NCBI Taxonomy" id="2828330"/>
    <lineage>
        <taxon>Bacteria</taxon>
        <taxon>Pseudomonadati</taxon>
        <taxon>Bacteroidota</taxon>
        <taxon>Flavobacteriia</taxon>
        <taxon>Flavobacteriales</taxon>
        <taxon>Flavobacteriaceae</taxon>
        <taxon>Winogradskyella</taxon>
    </lineage>
</organism>
<evidence type="ECO:0000313" key="1">
    <source>
        <dbReference type="EMBL" id="MBV7270760.1"/>
    </source>
</evidence>
<accession>A0A9X1JPI2</accession>
<keyword evidence="2" id="KW-1185">Reference proteome</keyword>
<proteinExistence type="predicted"/>
<dbReference type="PANTHER" id="PTHR33293">
    <property type="entry name" value="INSERTION ELEMENT IS1 1 PROTEIN INSB-RELATED"/>
    <property type="match status" value="1"/>
</dbReference>
<comment type="caution">
    <text evidence="1">The sequence shown here is derived from an EMBL/GenBank/DDBJ whole genome shotgun (WGS) entry which is preliminary data.</text>
</comment>
<dbReference type="InterPro" id="IPR051354">
    <property type="entry name" value="Transposase_27_IS1"/>
</dbReference>